<dbReference type="PROSITE" id="PS51671">
    <property type="entry name" value="ACT"/>
    <property type="match status" value="1"/>
</dbReference>
<dbReference type="SUPFAM" id="SSF55021">
    <property type="entry name" value="ACT-like"/>
    <property type="match status" value="2"/>
</dbReference>
<keyword evidence="4" id="KW-1185">Reference proteome</keyword>
<dbReference type="InterPro" id="IPR045865">
    <property type="entry name" value="ACT-like_dom_sf"/>
</dbReference>
<dbReference type="InterPro" id="IPR050990">
    <property type="entry name" value="UPF0237/GcvR_regulator"/>
</dbReference>
<dbReference type="PIRSF" id="PIRSF028103">
    <property type="entry name" value="GcvR"/>
    <property type="match status" value="1"/>
</dbReference>
<comment type="caution">
    <text evidence="3">The sequence shown here is derived from an EMBL/GenBank/DDBJ whole genome shotgun (WGS) entry which is preliminary data.</text>
</comment>
<dbReference type="InterPro" id="IPR002912">
    <property type="entry name" value="ACT_dom"/>
</dbReference>
<protein>
    <recommendedName>
        <fullName evidence="1">Glycine cleavage system transcriptional repressor</fullName>
    </recommendedName>
</protein>
<dbReference type="Proteomes" id="UP000765845">
    <property type="component" value="Unassembled WGS sequence"/>
</dbReference>
<keyword evidence="1" id="KW-0963">Cytoplasm</keyword>
<dbReference type="Gene3D" id="3.30.70.260">
    <property type="match status" value="2"/>
</dbReference>
<dbReference type="PANTHER" id="PTHR34875">
    <property type="entry name" value="UPF0237 PROTEIN MJ1558"/>
    <property type="match status" value="1"/>
</dbReference>
<name>A0ABX1GDM9_9GAMM</name>
<proteinExistence type="predicted"/>
<reference evidence="3 4" key="1">
    <citation type="submission" date="2020-04" db="EMBL/GenBank/DDBJ databases">
        <authorList>
            <person name="Yoon J."/>
        </authorList>
    </citation>
    <scope>NUCLEOTIDE SEQUENCE [LARGE SCALE GENOMIC DNA]</scope>
    <source>
        <strain evidence="3 4">KMU-166</strain>
    </source>
</reference>
<comment type="subcellular location">
    <subcellularLocation>
        <location evidence="1">Cytoplasm</location>
    </subcellularLocation>
</comment>
<dbReference type="RefSeq" id="WP_168449793.1">
    <property type="nucleotide sequence ID" value="NZ_JAAWWK010000002.1"/>
</dbReference>
<sequence>MNTSLVFTFISKDRPGLVEALSERIAEHDGSWQESRMIQLAGQFAGIGRLSLPATKLAAVRDSLSSLSGEGIIVSFDDSESEPPAPLEQGSCQMHILGNDRPGIVREVSRALKLRKINVTELNSNITSAPMTGEALFEAYVKADMPPGCDIDELEEALEEIAELLSIDIDIEPK</sequence>
<keyword evidence="1" id="KW-0804">Transcription</keyword>
<evidence type="ECO:0000259" key="2">
    <source>
        <dbReference type="PROSITE" id="PS51671"/>
    </source>
</evidence>
<evidence type="ECO:0000313" key="4">
    <source>
        <dbReference type="Proteomes" id="UP000765845"/>
    </source>
</evidence>
<dbReference type="EMBL" id="JAAWWK010000002">
    <property type="protein sequence ID" value="NKI17282.1"/>
    <property type="molecule type" value="Genomic_DNA"/>
</dbReference>
<gene>
    <name evidence="3" type="ORF">HCU74_07600</name>
</gene>
<dbReference type="InterPro" id="IPR016867">
    <property type="entry name" value="GcvR"/>
</dbReference>
<evidence type="ECO:0000313" key="3">
    <source>
        <dbReference type="EMBL" id="NKI17282.1"/>
    </source>
</evidence>
<evidence type="ECO:0000256" key="1">
    <source>
        <dbReference type="PIRNR" id="PIRNR028103"/>
    </source>
</evidence>
<accession>A0ABX1GDM9</accession>
<dbReference type="PANTHER" id="PTHR34875:SF6">
    <property type="entry name" value="UPF0237 PROTEIN MJ1558"/>
    <property type="match status" value="1"/>
</dbReference>
<organism evidence="3 4">
    <name type="scientific">Spongiibacter thalassae</name>
    <dbReference type="NCBI Taxonomy" id="2721624"/>
    <lineage>
        <taxon>Bacteria</taxon>
        <taxon>Pseudomonadati</taxon>
        <taxon>Pseudomonadota</taxon>
        <taxon>Gammaproteobacteria</taxon>
        <taxon>Cellvibrionales</taxon>
        <taxon>Spongiibacteraceae</taxon>
        <taxon>Spongiibacter</taxon>
    </lineage>
</organism>
<keyword evidence="1" id="KW-0678">Repressor</keyword>
<feature type="domain" description="ACT" evidence="2">
    <location>
        <begin position="93"/>
        <end position="174"/>
    </location>
</feature>
<dbReference type="Pfam" id="PF13740">
    <property type="entry name" value="ACT_6"/>
    <property type="match status" value="1"/>
</dbReference>